<dbReference type="PIRSF" id="PIRSF004749">
    <property type="entry name" value="Pep_def"/>
    <property type="match status" value="1"/>
</dbReference>
<dbReference type="CDD" id="cd00487">
    <property type="entry name" value="Pep_deformylase"/>
    <property type="match status" value="1"/>
</dbReference>
<gene>
    <name evidence="2" type="ORF">DCM90_05565</name>
</gene>
<dbReference type="SUPFAM" id="SSF56420">
    <property type="entry name" value="Peptide deformylase"/>
    <property type="match status" value="1"/>
</dbReference>
<keyword evidence="3" id="KW-1185">Reference proteome</keyword>
<comment type="caution">
    <text evidence="2">The sequence shown here is derived from an EMBL/GenBank/DDBJ whole genome shotgun (WGS) entry which is preliminary data.</text>
</comment>
<dbReference type="PANTHER" id="PTHR10458:SF22">
    <property type="entry name" value="PEPTIDE DEFORMYLASE"/>
    <property type="match status" value="1"/>
</dbReference>
<reference evidence="2 3" key="1">
    <citation type="journal article" date="2018" name="Int. J. Syst. Evol. Microbiol.">
        <title>Lactobacillus bambusae sp. nov., isolated from a traditional fermented Ma-bamboo shoots of Taiwan.</title>
        <authorList>
            <person name="Wang L.-T."/>
        </authorList>
    </citation>
    <scope>NUCLEOTIDE SEQUENCE [LARGE SCALE GENOMIC DNA]</scope>
    <source>
        <strain evidence="2 3">BS-W1</strain>
    </source>
</reference>
<dbReference type="GO" id="GO:0042586">
    <property type="term" value="F:peptide deformylase activity"/>
    <property type="evidence" value="ECO:0007669"/>
    <property type="project" value="InterPro"/>
</dbReference>
<dbReference type="EMBL" id="QCXQ01000002">
    <property type="protein sequence ID" value="PWG00395.1"/>
    <property type="molecule type" value="Genomic_DNA"/>
</dbReference>
<dbReference type="Pfam" id="PF01327">
    <property type="entry name" value="Pep_deformylase"/>
    <property type="match status" value="1"/>
</dbReference>
<comment type="similarity">
    <text evidence="1">Belongs to the polypeptide deformylase family.</text>
</comment>
<accession>A0A2V1N242</accession>
<dbReference type="Gene3D" id="3.90.45.10">
    <property type="entry name" value="Peptide deformylase"/>
    <property type="match status" value="1"/>
</dbReference>
<name>A0A2V1N242_9LACO</name>
<dbReference type="InterPro" id="IPR023635">
    <property type="entry name" value="Peptide_deformylase"/>
</dbReference>
<protein>
    <submittedName>
        <fullName evidence="2">Peptide deformylase</fullName>
    </submittedName>
</protein>
<dbReference type="OrthoDB" id="9784988at2"/>
<sequence length="136" mass="14895">MIKPINHDLKTLSIPASPATPSDKAVISDLLDTLQANSATCVGMAANMIGVNKQIIVVQIGPFAVPMVNPKVVKRSDPYLTSEGCLSLSGERPTTRYHHVTVQYLDRQFQPQEQAFDDFAAQIIQHEVDHCNGILI</sequence>
<dbReference type="PANTHER" id="PTHR10458">
    <property type="entry name" value="PEPTIDE DEFORMYLASE"/>
    <property type="match status" value="1"/>
</dbReference>
<organism evidence="2 3">
    <name type="scientific">Levilactobacillus bambusae</name>
    <dbReference type="NCBI Taxonomy" id="2024736"/>
    <lineage>
        <taxon>Bacteria</taxon>
        <taxon>Bacillati</taxon>
        <taxon>Bacillota</taxon>
        <taxon>Bacilli</taxon>
        <taxon>Lactobacillales</taxon>
        <taxon>Lactobacillaceae</taxon>
        <taxon>Levilactobacillus</taxon>
    </lineage>
</organism>
<evidence type="ECO:0000313" key="3">
    <source>
        <dbReference type="Proteomes" id="UP000245080"/>
    </source>
</evidence>
<dbReference type="AlphaFoldDB" id="A0A2V1N242"/>
<evidence type="ECO:0000256" key="1">
    <source>
        <dbReference type="ARBA" id="ARBA00010759"/>
    </source>
</evidence>
<evidence type="ECO:0000313" key="2">
    <source>
        <dbReference type="EMBL" id="PWG00395.1"/>
    </source>
</evidence>
<dbReference type="Proteomes" id="UP000245080">
    <property type="component" value="Unassembled WGS sequence"/>
</dbReference>
<dbReference type="RefSeq" id="WP_109250343.1">
    <property type="nucleotide sequence ID" value="NZ_QCXQ01000002.1"/>
</dbReference>
<dbReference type="PRINTS" id="PR01576">
    <property type="entry name" value="PDEFORMYLASE"/>
</dbReference>
<proteinExistence type="inferred from homology"/>
<dbReference type="InterPro" id="IPR036821">
    <property type="entry name" value="Peptide_deformylase_sf"/>
</dbReference>
<dbReference type="NCBIfam" id="NF006670">
    <property type="entry name" value="PRK09218.1"/>
    <property type="match status" value="1"/>
</dbReference>